<dbReference type="AlphaFoldDB" id="A0A200QQE0"/>
<dbReference type="Pfam" id="PF04525">
    <property type="entry name" value="LOR"/>
    <property type="match status" value="1"/>
</dbReference>
<dbReference type="Gene3D" id="2.40.160.200">
    <property type="entry name" value="LURP1-related"/>
    <property type="match status" value="1"/>
</dbReference>
<dbReference type="PANTHER" id="PTHR31087:SF58">
    <property type="entry name" value="OS07G0230700 PROTEIN"/>
    <property type="match status" value="1"/>
</dbReference>
<comment type="caution">
    <text evidence="2">The sequence shown here is derived from an EMBL/GenBank/DDBJ whole genome shotgun (WGS) entry which is preliminary data.</text>
</comment>
<dbReference type="EMBL" id="MVGT01001372">
    <property type="protein sequence ID" value="OVA12678.1"/>
    <property type="molecule type" value="Genomic_DNA"/>
</dbReference>
<proteinExistence type="inferred from homology"/>
<sequence>MTHNKRWKVYKGDSSSKDYLLFTARQPSSIKDFPTKLLDVFLATNAKEKEKNACSDVTVIGSWVERSCTFYACTTKYSNSPAIIAQMSKKQKVIGSEQMLGDEEEYRKDMSTVTVYPKIDYAFIVALIVILDTIHDDDKSLGKKESRADAMNFATSAVSLADATLSVVANIFPAN</sequence>
<evidence type="ECO:0000313" key="3">
    <source>
        <dbReference type="Proteomes" id="UP000195402"/>
    </source>
</evidence>
<dbReference type="OMA" id="WVERSCT"/>
<dbReference type="Proteomes" id="UP000195402">
    <property type="component" value="Unassembled WGS sequence"/>
</dbReference>
<dbReference type="PANTHER" id="PTHR31087">
    <property type="match status" value="1"/>
</dbReference>
<dbReference type="OrthoDB" id="97518at2759"/>
<organism evidence="2 3">
    <name type="scientific">Macleaya cordata</name>
    <name type="common">Five-seeded plume-poppy</name>
    <name type="synonym">Bocconia cordata</name>
    <dbReference type="NCBI Taxonomy" id="56857"/>
    <lineage>
        <taxon>Eukaryota</taxon>
        <taxon>Viridiplantae</taxon>
        <taxon>Streptophyta</taxon>
        <taxon>Embryophyta</taxon>
        <taxon>Tracheophyta</taxon>
        <taxon>Spermatophyta</taxon>
        <taxon>Magnoliopsida</taxon>
        <taxon>Ranunculales</taxon>
        <taxon>Papaveraceae</taxon>
        <taxon>Papaveroideae</taxon>
        <taxon>Macleaya</taxon>
    </lineage>
</organism>
<name>A0A200QQE0_MACCD</name>
<dbReference type="InterPro" id="IPR025659">
    <property type="entry name" value="Tubby-like_C"/>
</dbReference>
<protein>
    <submittedName>
        <fullName evidence="2">LURP1-like domain</fullName>
    </submittedName>
</protein>
<dbReference type="InterPro" id="IPR007612">
    <property type="entry name" value="LOR"/>
</dbReference>
<reference evidence="2 3" key="1">
    <citation type="journal article" date="2017" name="Mol. Plant">
        <title>The Genome of Medicinal Plant Macleaya cordata Provides New Insights into Benzylisoquinoline Alkaloids Metabolism.</title>
        <authorList>
            <person name="Liu X."/>
            <person name="Liu Y."/>
            <person name="Huang P."/>
            <person name="Ma Y."/>
            <person name="Qing Z."/>
            <person name="Tang Q."/>
            <person name="Cao H."/>
            <person name="Cheng P."/>
            <person name="Zheng Y."/>
            <person name="Yuan Z."/>
            <person name="Zhou Y."/>
            <person name="Liu J."/>
            <person name="Tang Z."/>
            <person name="Zhuo Y."/>
            <person name="Zhang Y."/>
            <person name="Yu L."/>
            <person name="Huang J."/>
            <person name="Yang P."/>
            <person name="Peng Q."/>
            <person name="Zhang J."/>
            <person name="Jiang W."/>
            <person name="Zhang Z."/>
            <person name="Lin K."/>
            <person name="Ro D.K."/>
            <person name="Chen X."/>
            <person name="Xiong X."/>
            <person name="Shang Y."/>
            <person name="Huang S."/>
            <person name="Zeng J."/>
        </authorList>
    </citation>
    <scope>NUCLEOTIDE SEQUENCE [LARGE SCALE GENOMIC DNA]</scope>
    <source>
        <strain evidence="3">cv. BLH2017</strain>
        <tissue evidence="2">Root</tissue>
    </source>
</reference>
<gene>
    <name evidence="2" type="ORF">BVC80_9017g32</name>
</gene>
<accession>A0A200QQE0</accession>
<dbReference type="STRING" id="56857.A0A200QQE0"/>
<dbReference type="SUPFAM" id="SSF54518">
    <property type="entry name" value="Tubby C-terminal domain-like"/>
    <property type="match status" value="1"/>
</dbReference>
<dbReference type="InParanoid" id="A0A200QQE0"/>
<dbReference type="InterPro" id="IPR038595">
    <property type="entry name" value="LOR_sf"/>
</dbReference>
<evidence type="ECO:0000313" key="2">
    <source>
        <dbReference type="EMBL" id="OVA12678.1"/>
    </source>
</evidence>
<evidence type="ECO:0000256" key="1">
    <source>
        <dbReference type="ARBA" id="ARBA00005437"/>
    </source>
</evidence>
<keyword evidence="3" id="KW-1185">Reference proteome</keyword>
<comment type="similarity">
    <text evidence="1">Belongs to the LOR family.</text>
</comment>